<name>A6L252_PHOV8</name>
<dbReference type="eggNOG" id="ENOG5030WIA">
    <property type="taxonomic scope" value="Bacteria"/>
</dbReference>
<dbReference type="GeneID" id="5303069"/>
<accession>A6L252</accession>
<evidence type="ECO:0000313" key="1">
    <source>
        <dbReference type="EMBL" id="ABR39766.1"/>
    </source>
</evidence>
<dbReference type="PaxDb" id="435590-BVU_2105"/>
<dbReference type="STRING" id="435590.BVU_2105"/>
<dbReference type="KEGG" id="bvu:BVU_2105"/>
<dbReference type="Proteomes" id="UP000002861">
    <property type="component" value="Chromosome"/>
</dbReference>
<protein>
    <submittedName>
        <fullName evidence="1">Uncharacterized protein</fullName>
    </submittedName>
</protein>
<organism evidence="1 2">
    <name type="scientific">Phocaeicola vulgatus (strain ATCC 8482 / DSM 1447 / JCM 5826 / CCUG 4940 / NBRC 14291 / NCTC 11154)</name>
    <name type="common">Bacteroides vulgatus</name>
    <dbReference type="NCBI Taxonomy" id="435590"/>
    <lineage>
        <taxon>Bacteria</taxon>
        <taxon>Pseudomonadati</taxon>
        <taxon>Bacteroidota</taxon>
        <taxon>Bacteroidia</taxon>
        <taxon>Bacteroidales</taxon>
        <taxon>Bacteroidaceae</taxon>
        <taxon>Phocaeicola</taxon>
    </lineage>
</organism>
<proteinExistence type="predicted"/>
<dbReference type="HOGENOM" id="CLU_890432_0_0_10"/>
<dbReference type="EMBL" id="CP000139">
    <property type="protein sequence ID" value="ABR39766.1"/>
    <property type="molecule type" value="Genomic_DNA"/>
</dbReference>
<gene>
    <name evidence="1" type="ordered locus">BVU_2105</name>
</gene>
<dbReference type="AlphaFoldDB" id="A6L252"/>
<dbReference type="RefSeq" id="WP_011965444.1">
    <property type="nucleotide sequence ID" value="NC_009614.1"/>
</dbReference>
<evidence type="ECO:0000313" key="2">
    <source>
        <dbReference type="Proteomes" id="UP000002861"/>
    </source>
</evidence>
<reference evidence="1 2" key="1">
    <citation type="journal article" date="2007" name="PLoS Biol.">
        <title>Evolution of symbiotic bacteria in the distal human intestine.</title>
        <authorList>
            <person name="Xu J."/>
            <person name="Mahowald M.A."/>
            <person name="Ley R.E."/>
            <person name="Lozupone C.A."/>
            <person name="Hamady M."/>
            <person name="Martens E.C."/>
            <person name="Henrissat B."/>
            <person name="Coutinho P.M."/>
            <person name="Minx P."/>
            <person name="Latreille P."/>
            <person name="Cordum H."/>
            <person name="Van Brunt A."/>
            <person name="Kim K."/>
            <person name="Fulton R.S."/>
            <person name="Fulton L.A."/>
            <person name="Clifton S.W."/>
            <person name="Wilson R.K."/>
            <person name="Knight R.D."/>
            <person name="Gordon J.I."/>
        </authorList>
    </citation>
    <scope>NUCLEOTIDE SEQUENCE [LARGE SCALE GENOMIC DNA]</scope>
    <source>
        <strain evidence="2">ATCC 8482 / DSM 1447 / JCM 5826 / CCUG 4940 / NBRC 14291 / NCTC 11154</strain>
    </source>
</reference>
<sequence>MVTLDVLLKGCLIIPYEEEIIAALSEVCKSYSNEHHSDDDVAGLAIAVFSKGPLDDLKNKIEKIYNEKVEKKIKLPKCTMRAIATYIIELMIEEVDDESSAINILALMNCMIILNKHEKEIPYPEVFGSYMSKFDEYYTQKGKLNNNAPEDCMNLVFGCDDNGNFNSVSENELAEHIDSIRHLLRNAWYYDTENYIISARICQIDNLYERVFTALSHIVNSMPWFFINQRFGNILDLLDIDSVEQNQTIETIVQTLKGKVELPEIQCKSSILLLMMQENDTLQKLSFSRTTLTPREFGAYIYYELMSEKYFE</sequence>